<name>A0A850CE20_9ACTN</name>
<dbReference type="SMART" id="SM00606">
    <property type="entry name" value="CBD_IV"/>
    <property type="match status" value="2"/>
</dbReference>
<comment type="caution">
    <text evidence="4">The sequence shown here is derived from an EMBL/GenBank/DDBJ whole genome shotgun (WGS) entry which is preliminary data.</text>
</comment>
<proteinExistence type="predicted"/>
<dbReference type="InterPro" id="IPR033801">
    <property type="entry name" value="CBM6-CBM35-CBM36-like_1"/>
</dbReference>
<reference evidence="4 5" key="1">
    <citation type="submission" date="2020-05" db="EMBL/GenBank/DDBJ databases">
        <title>DNA-SIP metagenomic assembled genomes.</title>
        <authorList>
            <person name="Yu J."/>
        </authorList>
    </citation>
    <scope>NUCLEOTIDE SEQUENCE [LARGE SCALE GENOMIC DNA]</scope>
    <source>
        <strain evidence="4">Bin5.27</strain>
    </source>
</reference>
<dbReference type="SMART" id="SM00710">
    <property type="entry name" value="PbH1"/>
    <property type="match status" value="10"/>
</dbReference>
<feature type="domain" description="CBM6" evidence="3">
    <location>
        <begin position="172"/>
        <end position="300"/>
    </location>
</feature>
<evidence type="ECO:0000313" key="4">
    <source>
        <dbReference type="EMBL" id="NUQ90157.1"/>
    </source>
</evidence>
<dbReference type="Gene3D" id="2.60.120.260">
    <property type="entry name" value="Galactose-binding domain-like"/>
    <property type="match status" value="3"/>
</dbReference>
<dbReference type="GO" id="GO:0030246">
    <property type="term" value="F:carbohydrate binding"/>
    <property type="evidence" value="ECO:0007669"/>
    <property type="project" value="InterPro"/>
</dbReference>
<evidence type="ECO:0000313" key="5">
    <source>
        <dbReference type="Proteomes" id="UP000574690"/>
    </source>
</evidence>
<dbReference type="PANTHER" id="PTHR43863:SF2">
    <property type="entry name" value="MALTASE-GLUCOAMYLASE"/>
    <property type="match status" value="1"/>
</dbReference>
<evidence type="ECO:0000256" key="1">
    <source>
        <dbReference type="ARBA" id="ARBA00022729"/>
    </source>
</evidence>
<dbReference type="PROSITE" id="PS51175">
    <property type="entry name" value="CBM6"/>
    <property type="match status" value="2"/>
</dbReference>
<dbReference type="Pfam" id="PF22815">
    <property type="entry name" value="CatAgl_D1"/>
    <property type="match status" value="1"/>
</dbReference>
<feature type="chain" id="PRO_5032504272" evidence="2">
    <location>
        <begin position="29"/>
        <end position="841"/>
    </location>
</feature>
<protein>
    <submittedName>
        <fullName evidence="4">Carbohydrate-binding protein</fullName>
    </submittedName>
</protein>
<dbReference type="Pfam" id="PF03422">
    <property type="entry name" value="CBM_6"/>
    <property type="match status" value="2"/>
</dbReference>
<sequence>MPHRIRHLLAALLAVPLLLGPAGTPAQAAQTVIEAESAALTGGARTETEHAGYSGSGYVGGFTDANKGAAAAAFTVSASRAGGHEVALRYANGTGAAMTLSLYVNGTKSRQVTLSSPGGWSTWGTVTVPVDLAAGDNALAFRFDATDSGNVNLDRITVDEPAETGGAVAVPGAAEAETAVLSGGARPESEHAGYSGSGYVGGLTDANKGAAAVAFAFTAAAAGAHDLELRYANGTGAAMTLSLYVNGAKASRLVLPATGGWASWGAVDAAVSLAAGENDIVIRFDADDSGNVNLDRLAVAAADGGPGEANGGEGADLPYTEYEAESAATNGSVLGPDRTYRTVPSEASGRQAVRLDRAGEYIEFTLAEAADAFVVRYSIPDSADGTGLTAPLAVYANGQKRTDIELTSAYSWVYGAYPFSNNPADGLAHRFFDESRIELGGLPSGTVLRLQNDAAAVSHIDIDLVDAEQVPDPVAAPAGYVDITDHGAVPDDGADDTAALRAAIAAAGGSGGVWIPEGRFTISERVQVDGTDVRGAGPWYSVLEGVNGRGGIEPTGGQVALADFMFDGDVRYRDPDDRITTDTAIEGVFGPGSTVSNVWIEHAKVGLWIHNGTDGLTVTGVRVRNTFADGIHLNGGTRNTVVEQSHIRGTGDDALAMWSNGTAVTNSAFRDNTVQTPNLANGIAIYGGDGNSATGNRIADTVTASAGITVSTRFSPVPFSGETLIEGNTLVRTGGLEPNWNSQLGALWIYADTADITAPVTVRDMVIEDSTYAAVLMSWQRTIQNVTFEDVVIDGAGTWGIEIQATGSASFTDTTVTGAASGGLSASAGFTLVRGTGNSGF</sequence>
<evidence type="ECO:0000256" key="2">
    <source>
        <dbReference type="SAM" id="SignalP"/>
    </source>
</evidence>
<dbReference type="InterPro" id="IPR055149">
    <property type="entry name" value="Agl_cat_D2"/>
</dbReference>
<dbReference type="InterPro" id="IPR006584">
    <property type="entry name" value="Cellulose-bd_IV"/>
</dbReference>
<dbReference type="CDD" id="cd04083">
    <property type="entry name" value="CBM35_Lmo2446-like"/>
    <property type="match status" value="1"/>
</dbReference>
<dbReference type="InterPro" id="IPR006626">
    <property type="entry name" value="PbH1"/>
</dbReference>
<dbReference type="SUPFAM" id="SSF49785">
    <property type="entry name" value="Galactose-binding domain-like"/>
    <property type="match status" value="2"/>
</dbReference>
<feature type="signal peptide" evidence="2">
    <location>
        <begin position="1"/>
        <end position="28"/>
    </location>
</feature>
<dbReference type="InterPro" id="IPR008979">
    <property type="entry name" value="Galactose-bd-like_sf"/>
</dbReference>
<dbReference type="Gene3D" id="2.160.20.10">
    <property type="entry name" value="Single-stranded right-handed beta-helix, Pectin lyase-like"/>
    <property type="match status" value="1"/>
</dbReference>
<dbReference type="Pfam" id="PF22816">
    <property type="entry name" value="CatAgl_D2"/>
    <property type="match status" value="1"/>
</dbReference>
<organism evidence="4 5">
    <name type="scientific">Glycomyces artemisiae</name>
    <dbReference type="NCBI Taxonomy" id="1076443"/>
    <lineage>
        <taxon>Bacteria</taxon>
        <taxon>Bacillati</taxon>
        <taxon>Actinomycetota</taxon>
        <taxon>Actinomycetes</taxon>
        <taxon>Glycomycetales</taxon>
        <taxon>Glycomycetaceae</taxon>
        <taxon>Glycomyces</taxon>
    </lineage>
</organism>
<dbReference type="InterPro" id="IPR012334">
    <property type="entry name" value="Pectin_lyas_fold"/>
</dbReference>
<accession>A0A850CE20</accession>
<keyword evidence="1 2" id="KW-0732">Signal</keyword>
<evidence type="ECO:0000259" key="3">
    <source>
        <dbReference type="PROSITE" id="PS51175"/>
    </source>
</evidence>
<dbReference type="InterPro" id="IPR005084">
    <property type="entry name" value="CBM6"/>
</dbReference>
<feature type="domain" description="CBM6" evidence="3">
    <location>
        <begin position="31"/>
        <end position="159"/>
    </location>
</feature>
<dbReference type="Proteomes" id="UP000574690">
    <property type="component" value="Unassembled WGS sequence"/>
</dbReference>
<gene>
    <name evidence="4" type="ORF">HOQ43_17055</name>
</gene>
<dbReference type="SUPFAM" id="SSF51126">
    <property type="entry name" value="Pectin lyase-like"/>
    <property type="match status" value="2"/>
</dbReference>
<dbReference type="AlphaFoldDB" id="A0A850CE20"/>
<dbReference type="InterPro" id="IPR051816">
    <property type="entry name" value="Glycosyl_Hydrolase_31"/>
</dbReference>
<dbReference type="EMBL" id="JABFXE010000719">
    <property type="protein sequence ID" value="NUQ90157.1"/>
    <property type="molecule type" value="Genomic_DNA"/>
</dbReference>
<dbReference type="PANTHER" id="PTHR43863">
    <property type="entry name" value="HYDROLASE, PUTATIVE (AFU_ORTHOLOGUE AFUA_1G03140)-RELATED"/>
    <property type="match status" value="1"/>
</dbReference>
<dbReference type="InterPro" id="IPR011050">
    <property type="entry name" value="Pectin_lyase_fold/virulence"/>
</dbReference>
<dbReference type="CDD" id="cd14490">
    <property type="entry name" value="CBM6-CBM35-CBM36_like_1"/>
    <property type="match status" value="1"/>
</dbReference>